<organism evidence="1 2">
    <name type="scientific">Hypoxylon rubiginosum</name>
    <dbReference type="NCBI Taxonomy" id="110542"/>
    <lineage>
        <taxon>Eukaryota</taxon>
        <taxon>Fungi</taxon>
        <taxon>Dikarya</taxon>
        <taxon>Ascomycota</taxon>
        <taxon>Pezizomycotina</taxon>
        <taxon>Sordariomycetes</taxon>
        <taxon>Xylariomycetidae</taxon>
        <taxon>Xylariales</taxon>
        <taxon>Hypoxylaceae</taxon>
        <taxon>Hypoxylon</taxon>
    </lineage>
</organism>
<name>A0ACC0D1G1_9PEZI</name>
<dbReference type="Proteomes" id="UP001497680">
    <property type="component" value="Unassembled WGS sequence"/>
</dbReference>
<keyword evidence="2" id="KW-1185">Reference proteome</keyword>
<sequence length="537" mass="58412">MSSGLLASTCVPSVFSPGLAGFEVLAVEASVVQNYSFSVPSFLRFVQPSIELTNATFCNVTVTYTHPGEEDRVSVEAWLPPPQDWNERFEGVGGGGWGAGRFFLSYSTMAGALAEGFATVTTDAGLSDQINPDTWALSSSGHVNWHLMENFAHRALGDAAVIGKSVTRQFYGKAPLYSYFNGCSQGGRQGYALAQWHPTAYDGISAGAPALYYPEIASTLYWPQQYMNDINYYPYGCEVDAIVLAAISQCDDLDGVKDGIISDVDKCFETFDPSELVGQSINCSETGQLTTISAGAADVVKASWAGMTFADGKRWHGYRPGADLSGNLEPLLKEGMAKTNCTSGTCTGIPSPLPVAWFRFFLAKDPNFDVAGMPESEFQRLVHLAQEEYTDLMSTTNPDLSKFRDAGGKLVSFHGLADQMLPDQVTRDYYNEVTKLLPDVHDFYRYFPAPGVGHCFGQRGGSPLDLFQQLRAWVENGTAPESSPVTFMDDSGETMSRVICPYPQEGSYNANCGAPADASCWSCQLRNKETPLVRDEL</sequence>
<evidence type="ECO:0000313" key="1">
    <source>
        <dbReference type="EMBL" id="KAI6086489.1"/>
    </source>
</evidence>
<dbReference type="EMBL" id="MU394315">
    <property type="protein sequence ID" value="KAI6086489.1"/>
    <property type="molecule type" value="Genomic_DNA"/>
</dbReference>
<reference evidence="1 2" key="1">
    <citation type="journal article" date="2022" name="New Phytol.">
        <title>Ecological generalism drives hyperdiversity of secondary metabolite gene clusters in xylarialean endophytes.</title>
        <authorList>
            <person name="Franco M.E.E."/>
            <person name="Wisecaver J.H."/>
            <person name="Arnold A.E."/>
            <person name="Ju Y.M."/>
            <person name="Slot J.C."/>
            <person name="Ahrendt S."/>
            <person name="Moore L.P."/>
            <person name="Eastman K.E."/>
            <person name="Scott K."/>
            <person name="Konkel Z."/>
            <person name="Mondo S.J."/>
            <person name="Kuo A."/>
            <person name="Hayes R.D."/>
            <person name="Haridas S."/>
            <person name="Andreopoulos B."/>
            <person name="Riley R."/>
            <person name="LaButti K."/>
            <person name="Pangilinan J."/>
            <person name="Lipzen A."/>
            <person name="Amirebrahimi M."/>
            <person name="Yan J."/>
            <person name="Adam C."/>
            <person name="Keymanesh K."/>
            <person name="Ng V."/>
            <person name="Louie K."/>
            <person name="Northen T."/>
            <person name="Drula E."/>
            <person name="Henrissat B."/>
            <person name="Hsieh H.M."/>
            <person name="Youens-Clark K."/>
            <person name="Lutzoni F."/>
            <person name="Miadlikowska J."/>
            <person name="Eastwood D.C."/>
            <person name="Hamelin R.C."/>
            <person name="Grigoriev I.V."/>
            <person name="U'Ren J.M."/>
        </authorList>
    </citation>
    <scope>NUCLEOTIDE SEQUENCE [LARGE SCALE GENOMIC DNA]</scope>
    <source>
        <strain evidence="1 2">ER1909</strain>
    </source>
</reference>
<evidence type="ECO:0000313" key="2">
    <source>
        <dbReference type="Proteomes" id="UP001497680"/>
    </source>
</evidence>
<accession>A0ACC0D1G1</accession>
<gene>
    <name evidence="1" type="ORF">F4821DRAFT_238367</name>
</gene>
<proteinExistence type="predicted"/>
<protein>
    <submittedName>
        <fullName evidence="1">Tannase and feruloyl esterase</fullName>
    </submittedName>
</protein>
<comment type="caution">
    <text evidence="1">The sequence shown here is derived from an EMBL/GenBank/DDBJ whole genome shotgun (WGS) entry which is preliminary data.</text>
</comment>